<comment type="caution">
    <text evidence="6">The sequence shown here is derived from an EMBL/GenBank/DDBJ whole genome shotgun (WGS) entry which is preliminary data.</text>
</comment>
<feature type="domain" description="UspA" evidence="5">
    <location>
        <begin position="5"/>
        <end position="144"/>
    </location>
</feature>
<proteinExistence type="inferred from homology"/>
<keyword evidence="7" id="KW-1185">Reference proteome</keyword>
<dbReference type="OrthoDB" id="239260at2"/>
<dbReference type="RefSeq" id="WP_014949597.1">
    <property type="nucleotide sequence ID" value="NZ_JWLW01000016.1"/>
</dbReference>
<dbReference type="EMBL" id="JWLW01000016">
    <property type="protein sequence ID" value="KHT52829.1"/>
    <property type="molecule type" value="Genomic_DNA"/>
</dbReference>
<evidence type="ECO:0000313" key="6">
    <source>
        <dbReference type="EMBL" id="KHT52829.1"/>
    </source>
</evidence>
<organism evidence="6 7">
    <name type="scientific">Alteromonas marina</name>
    <dbReference type="NCBI Taxonomy" id="203795"/>
    <lineage>
        <taxon>Bacteria</taxon>
        <taxon>Pseudomonadati</taxon>
        <taxon>Pseudomonadota</taxon>
        <taxon>Gammaproteobacteria</taxon>
        <taxon>Alteromonadales</taxon>
        <taxon>Alteromonadaceae</taxon>
        <taxon>Alteromonas/Salinimonas group</taxon>
        <taxon>Alteromonas</taxon>
    </lineage>
</organism>
<evidence type="ECO:0000256" key="4">
    <source>
        <dbReference type="ARBA" id="ARBA00037131"/>
    </source>
</evidence>
<dbReference type="Pfam" id="PF00582">
    <property type="entry name" value="Usp"/>
    <property type="match status" value="2"/>
</dbReference>
<keyword evidence="3" id="KW-0963">Cytoplasm</keyword>
<accession>A0A0B3YFK7</accession>
<dbReference type="Proteomes" id="UP000031197">
    <property type="component" value="Unassembled WGS sequence"/>
</dbReference>
<sequence length="307" mass="34099">MIECKRILAVVDAERDNQPALSRAYELASKTGASVTAMMVVYDLSYDMTTMLSPDERESMRDAVTKEHAKWLATHLREQGFTETDIVVEWNNRAYESIIYYTLNNQIDLVVKATKKHDDLASVIFTPTDWHLMRKCPRPVLLVKEHDWPEGGEIIAAVNVGSEDDEHAALNDKLTLIANDYASLLKGSVNLVNSYPSTPLNIAIEVPEFDPDTYHDAVKNHHLKEMRSHALKYGIPENKCVVREGLPEKVIPQVAKTLDAELVVIGTVGRVGISAALIGNTAEHVIDELNCDVLAIKPDGFVSPLSV</sequence>
<dbReference type="InterPro" id="IPR006015">
    <property type="entry name" value="Universal_stress_UspA"/>
</dbReference>
<evidence type="ECO:0000259" key="5">
    <source>
        <dbReference type="Pfam" id="PF00582"/>
    </source>
</evidence>
<protein>
    <submittedName>
        <fullName evidence="6">Universal stress protein UspE</fullName>
    </submittedName>
</protein>
<name>A0A0B3YFK7_9ALTE</name>
<dbReference type="PRINTS" id="PR01438">
    <property type="entry name" value="UNVRSLSTRESS"/>
</dbReference>
<dbReference type="PANTHER" id="PTHR47892:SF1">
    <property type="entry name" value="UNIVERSAL STRESS PROTEIN E"/>
    <property type="match status" value="1"/>
</dbReference>
<evidence type="ECO:0000256" key="3">
    <source>
        <dbReference type="ARBA" id="ARBA00022490"/>
    </source>
</evidence>
<dbReference type="AlphaFoldDB" id="A0A0B3YFK7"/>
<dbReference type="GO" id="GO:0005737">
    <property type="term" value="C:cytoplasm"/>
    <property type="evidence" value="ECO:0007669"/>
    <property type="project" value="UniProtKB-SubCell"/>
</dbReference>
<dbReference type="PANTHER" id="PTHR47892">
    <property type="entry name" value="UNIVERSAL STRESS PROTEIN E"/>
    <property type="match status" value="1"/>
</dbReference>
<feature type="domain" description="UspA" evidence="5">
    <location>
        <begin position="189"/>
        <end position="297"/>
    </location>
</feature>
<reference evidence="6 7" key="1">
    <citation type="submission" date="2014-12" db="EMBL/GenBank/DDBJ databases">
        <title>Genome sequencing of Alteromonas marina AD001.</title>
        <authorList>
            <person name="Adrian T.G.S."/>
            <person name="Chan K.G."/>
        </authorList>
    </citation>
    <scope>NUCLEOTIDE SEQUENCE [LARGE SCALE GENOMIC DNA]</scope>
    <source>
        <strain evidence="6 7">AD001</strain>
    </source>
</reference>
<evidence type="ECO:0000256" key="1">
    <source>
        <dbReference type="ARBA" id="ARBA00004496"/>
    </source>
</evidence>
<dbReference type="SUPFAM" id="SSF52402">
    <property type="entry name" value="Adenine nucleotide alpha hydrolases-like"/>
    <property type="match status" value="2"/>
</dbReference>
<comment type="function">
    <text evidence="4">Required for resistance to DNA-damaging agents.</text>
</comment>
<comment type="subcellular location">
    <subcellularLocation>
        <location evidence="1">Cytoplasm</location>
    </subcellularLocation>
</comment>
<evidence type="ECO:0000256" key="2">
    <source>
        <dbReference type="ARBA" id="ARBA00008791"/>
    </source>
</evidence>
<comment type="similarity">
    <text evidence="2">Belongs to the universal stress protein A family.</text>
</comment>
<gene>
    <name evidence="6" type="ORF">RJ41_10120</name>
</gene>
<dbReference type="NCBIfam" id="NF008380">
    <property type="entry name" value="PRK11175.1"/>
    <property type="match status" value="1"/>
</dbReference>
<dbReference type="GeneID" id="56267219"/>
<dbReference type="CDD" id="cd23660">
    <property type="entry name" value="USP-E_repeat2"/>
    <property type="match status" value="1"/>
</dbReference>
<dbReference type="InterPro" id="IPR006016">
    <property type="entry name" value="UspA"/>
</dbReference>
<dbReference type="Gene3D" id="3.40.50.12370">
    <property type="match status" value="1"/>
</dbReference>
<evidence type="ECO:0000313" key="7">
    <source>
        <dbReference type="Proteomes" id="UP000031197"/>
    </source>
</evidence>